<sequence length="651" mass="72922">MYLEHYLDSIENLPFELQRNFQLMRDLDQRTEDLKSEIDKLATEYISNARMLSSEEKLGLLKQIQEAYGKCKEFGDDKVQLAMQTYEMVDKHIRRLDTDLARFEADLKEKQIESSDYDSSSSKGKKKGRAQKEKKAARARSKGKNSDEEAPKTAQKKLKLVRTSTEYGMPSVTFGNVHPSDVLDMPVDPNEPTYCLCHQVSYGEMIGCDNPDCSIEWFHFACVGLDAPNQEGNGSVLVVPRRGKRSKRPLDTVVRTPIPVLELQHSSPRSWGSIIMGSHPGPKLFKGRHQENKKAKTGGSTQEQKGVMEELSEQIIAQPAANNWKNPGFPFFLSQLIPRTLSSDPGSPLTEDEYEVFFSALRPEWKASMMCQTRRSKGCQSPKIKQLDEFENHGQIPEGPICADLPQIQRFETFCLFAQFRCLDQKFYIKRIMCPIAGAEETTSISAETAQLLDLLETSVKPTEESAPHTEAQVSSPPDGKELLSDIDTLLKYSFAVSGQEPEPQEDFPTVTASEGVLQAPVHEDHPHQPKAISDTDAQETEEIKETDQPIPTIIHHSESTDFPSEEVESTEAAEGTRELHVQEDPPGTESKGRLLDLEKDDAVLILCFAVLEDICVSSVVSKAWKEMEDKILGYGSLVNLDSGSLFYLGP</sequence>
<organism evidence="1 2">
    <name type="scientific">Sphaerodactylus townsendi</name>
    <dbReference type="NCBI Taxonomy" id="933632"/>
    <lineage>
        <taxon>Eukaryota</taxon>
        <taxon>Metazoa</taxon>
        <taxon>Chordata</taxon>
        <taxon>Craniata</taxon>
        <taxon>Vertebrata</taxon>
        <taxon>Euteleostomi</taxon>
        <taxon>Lepidosauria</taxon>
        <taxon>Squamata</taxon>
        <taxon>Bifurcata</taxon>
        <taxon>Gekkota</taxon>
        <taxon>Sphaerodactylidae</taxon>
        <taxon>Sphaerodactylus</taxon>
    </lineage>
</organism>
<gene>
    <name evidence="1" type="ORF">K3G42_025292</name>
</gene>
<name>A0ACB8ERX1_9SAUR</name>
<reference evidence="1" key="1">
    <citation type="submission" date="2021-08" db="EMBL/GenBank/DDBJ databases">
        <title>The first chromosome-level gecko genome reveals the dynamic sex chromosomes of Neotropical dwarf geckos (Sphaerodactylidae: Sphaerodactylus).</title>
        <authorList>
            <person name="Pinto B.J."/>
            <person name="Keating S.E."/>
            <person name="Gamble T."/>
        </authorList>
    </citation>
    <scope>NUCLEOTIDE SEQUENCE</scope>
    <source>
        <strain evidence="1">TG3544</strain>
    </source>
</reference>
<protein>
    <submittedName>
        <fullName evidence="1">Uncharacterized protein</fullName>
    </submittedName>
</protein>
<proteinExistence type="predicted"/>
<evidence type="ECO:0000313" key="1">
    <source>
        <dbReference type="EMBL" id="KAH7995400.1"/>
    </source>
</evidence>
<accession>A0ACB8ERX1</accession>
<evidence type="ECO:0000313" key="2">
    <source>
        <dbReference type="Proteomes" id="UP000827872"/>
    </source>
</evidence>
<keyword evidence="2" id="KW-1185">Reference proteome</keyword>
<dbReference type="EMBL" id="CM037620">
    <property type="protein sequence ID" value="KAH7995400.1"/>
    <property type="molecule type" value="Genomic_DNA"/>
</dbReference>
<dbReference type="Proteomes" id="UP000827872">
    <property type="component" value="Linkage Group LG07"/>
</dbReference>
<comment type="caution">
    <text evidence="1">The sequence shown here is derived from an EMBL/GenBank/DDBJ whole genome shotgun (WGS) entry which is preliminary data.</text>
</comment>